<evidence type="ECO:0008006" key="2">
    <source>
        <dbReference type="Google" id="ProtNLM"/>
    </source>
</evidence>
<dbReference type="Gene3D" id="3.40.50.12580">
    <property type="match status" value="1"/>
</dbReference>
<protein>
    <recommendedName>
        <fullName evidence="2">Capsule biosynthesis protein</fullName>
    </recommendedName>
</protein>
<proteinExistence type="predicted"/>
<accession>A0A3B1B0H7</accession>
<reference evidence="1" key="1">
    <citation type="submission" date="2018-06" db="EMBL/GenBank/DDBJ databases">
        <authorList>
            <person name="Zhirakovskaya E."/>
        </authorList>
    </citation>
    <scope>NUCLEOTIDE SEQUENCE</scope>
</reference>
<sequence>MNLEKSVKWAHRSRQLDRYRWHLLRERHSRLSSALRFFRDALGDLLFGVCAHWRLATTIESTPCDFLLLQASPKVIPLKRKKLLIEALHERGRLVETALEARGVVLRSGLLRRPPQRLPLRYFGYGAYAAWIVEKYSPKILLNDRNGSLYAPFLRLMLNAQGGALVQLAHATTVERSRRLGMNDYDYYFLFGKSSLYALQSRALRFGSSKAVLSGSHMIDAGYDLPVSRPDVRTLLILGVGPDKEKETGYRLTYKLLLDWAAKHPDYRVLIKRHPRSKISFWMDAEEQLQNVQVLPAQCSLVDALMQASVVVNIMSNAVIEAALAGRPVVPVCLSKDPDIFSQAQFFGERVTNLDILQARLDDIGNSYAQQIKKSREFADFHLANGVCGLDKTLQALDALLHQKDLSKIDVHTEALPGMP</sequence>
<dbReference type="SUPFAM" id="SSF53756">
    <property type="entry name" value="UDP-Glycosyltransferase/glycogen phosphorylase"/>
    <property type="match status" value="1"/>
</dbReference>
<evidence type="ECO:0000313" key="1">
    <source>
        <dbReference type="EMBL" id="VAX05504.1"/>
    </source>
</evidence>
<gene>
    <name evidence="1" type="ORF">MNBD_GAMMA26-1593</name>
</gene>
<dbReference type="EMBL" id="UOFX01000006">
    <property type="protein sequence ID" value="VAX05504.1"/>
    <property type="molecule type" value="Genomic_DNA"/>
</dbReference>
<dbReference type="InterPro" id="IPR043148">
    <property type="entry name" value="TagF_C"/>
</dbReference>
<dbReference type="AlphaFoldDB" id="A0A3B1B0H7"/>
<name>A0A3B1B0H7_9ZZZZ</name>
<organism evidence="1">
    <name type="scientific">hydrothermal vent metagenome</name>
    <dbReference type="NCBI Taxonomy" id="652676"/>
    <lineage>
        <taxon>unclassified sequences</taxon>
        <taxon>metagenomes</taxon>
        <taxon>ecological metagenomes</taxon>
    </lineage>
</organism>